<evidence type="ECO:0000313" key="2">
    <source>
        <dbReference type="Proteomes" id="UP000004430"/>
    </source>
</evidence>
<proteinExistence type="predicted"/>
<dbReference type="EMBL" id="AAOS02000014">
    <property type="protein sequence ID" value="EDR32184.1"/>
    <property type="molecule type" value="Genomic_DNA"/>
</dbReference>
<name>A0AAV3BHL9_YERPE</name>
<reference evidence="1 2" key="2">
    <citation type="submission" date="2010-03" db="EMBL/GenBank/DDBJ databases">
        <authorList>
            <person name="Payne S.H."/>
            <person name="Sutton G.G."/>
        </authorList>
    </citation>
    <scope>NUCLEOTIDE SEQUENCE [LARGE SCALE GENOMIC DNA]</scope>
    <source>
        <strain evidence="1 2">IP275</strain>
    </source>
</reference>
<accession>A0AAV3BHL9</accession>
<reference evidence="1 2" key="1">
    <citation type="submission" date="2008-01" db="EMBL/GenBank/DDBJ databases">
        <title>Yersinia pestis Strain IP275 project at JCVI/TIGR.</title>
        <authorList>
            <person name="Ravel J."/>
            <person name="Eppinger M."/>
            <person name="Fricke W.F."/>
            <person name="Rosovitz M."/>
            <person name="Lindler L.E."/>
            <person name="Bearden S."/>
            <person name="Shriefer M."/>
        </authorList>
    </citation>
    <scope>NUCLEOTIDE SEQUENCE [LARGE SCALE GENOMIC DNA]</scope>
    <source>
        <strain evidence="1 2">IP275</strain>
    </source>
</reference>
<protein>
    <submittedName>
        <fullName evidence="1">Uncharacterized protein</fullName>
    </submittedName>
</protein>
<gene>
    <name evidence="1" type="ORF">YPIP275_0513</name>
</gene>
<sequence length="76" mass="7855">MVMVPAFSPEVALMAVASEVILPKFMEPKLELSVAPPPRTHPVSTVALTVKGLDTGEGAALVGTIDSAEISKAALR</sequence>
<evidence type="ECO:0000313" key="1">
    <source>
        <dbReference type="EMBL" id="EDR32184.1"/>
    </source>
</evidence>
<dbReference type="AlphaFoldDB" id="A0AAV3BHL9"/>
<dbReference type="Proteomes" id="UP000004430">
    <property type="component" value="Unassembled WGS sequence"/>
</dbReference>
<comment type="caution">
    <text evidence="1">The sequence shown here is derived from an EMBL/GenBank/DDBJ whole genome shotgun (WGS) entry which is preliminary data.</text>
</comment>
<organism evidence="1 2">
    <name type="scientific">Yersinia pestis biovar Orientalis str. IP275</name>
    <dbReference type="NCBI Taxonomy" id="373665"/>
    <lineage>
        <taxon>Bacteria</taxon>
        <taxon>Pseudomonadati</taxon>
        <taxon>Pseudomonadota</taxon>
        <taxon>Gammaproteobacteria</taxon>
        <taxon>Enterobacterales</taxon>
        <taxon>Yersiniaceae</taxon>
        <taxon>Yersinia</taxon>
    </lineage>
</organism>